<keyword evidence="5" id="KW-0732">Signal</keyword>
<evidence type="ECO:0000256" key="2">
    <source>
        <dbReference type="ARBA" id="ARBA00022801"/>
    </source>
</evidence>
<evidence type="ECO:0000256" key="1">
    <source>
        <dbReference type="ARBA" id="ARBA00010646"/>
    </source>
</evidence>
<dbReference type="Pfam" id="PF01183">
    <property type="entry name" value="Glyco_hydro_25"/>
    <property type="match status" value="1"/>
</dbReference>
<evidence type="ECO:0000313" key="6">
    <source>
        <dbReference type="EMBL" id="QBK30345.1"/>
    </source>
</evidence>
<evidence type="ECO:0000313" key="7">
    <source>
        <dbReference type="Proteomes" id="UP000293719"/>
    </source>
</evidence>
<dbReference type="KEGG" id="rpod:E0E05_06870"/>
<feature type="signal peptide" evidence="5">
    <location>
        <begin position="1"/>
        <end position="19"/>
    </location>
</feature>
<dbReference type="PANTHER" id="PTHR34135">
    <property type="entry name" value="LYSOZYME"/>
    <property type="match status" value="1"/>
</dbReference>
<dbReference type="PROSITE" id="PS51257">
    <property type="entry name" value="PROKAR_LIPOPROTEIN"/>
    <property type="match status" value="1"/>
</dbReference>
<dbReference type="Proteomes" id="UP000293719">
    <property type="component" value="Chromosome"/>
</dbReference>
<dbReference type="GO" id="GO:0003796">
    <property type="term" value="F:lysozyme activity"/>
    <property type="evidence" value="ECO:0007669"/>
    <property type="project" value="InterPro"/>
</dbReference>
<sequence>MRGLFGAAGLCVLSALVVAGCTASSGIEALELPEPSREITSSITPPAPVPAAGVPDAAPANAMAPSALSRTAPAISTPPAPAPVEVALARPENPARTGGRLTIYAPRFGDAKPVNFGRASPDRFAVHGVDVSHWQQEIDWKTLRTQGANFAFIKATEGGKHVDRLFRRNWDEARKAGIPRGAYHFFYWCRAASEQADWFIRNVPKEPGALPPVLDVEWYGNKGSCPKKPPRATVLKKMKVFSDRIEAHYGVKPIIYTTPDFYEDNLQGQFTDHSFWLRSVAAHPRERYPNRPFAFWQYSGTGTAKRGVETKIDLNVFNGTEEGWHNWLAQNLTR</sequence>
<evidence type="ECO:0000256" key="4">
    <source>
        <dbReference type="SAM" id="MobiDB-lite"/>
    </source>
</evidence>
<dbReference type="GeneID" id="90767013"/>
<organism evidence="6 7">
    <name type="scientific">Roseitalea porphyridii</name>
    <dbReference type="NCBI Taxonomy" id="1852022"/>
    <lineage>
        <taxon>Bacteria</taxon>
        <taxon>Pseudomonadati</taxon>
        <taxon>Pseudomonadota</taxon>
        <taxon>Alphaproteobacteria</taxon>
        <taxon>Hyphomicrobiales</taxon>
        <taxon>Ahrensiaceae</taxon>
        <taxon>Roseitalea</taxon>
    </lineage>
</organism>
<keyword evidence="2" id="KW-0378">Hydrolase</keyword>
<evidence type="ECO:0000256" key="5">
    <source>
        <dbReference type="SAM" id="SignalP"/>
    </source>
</evidence>
<dbReference type="GO" id="GO:0016052">
    <property type="term" value="P:carbohydrate catabolic process"/>
    <property type="evidence" value="ECO:0007669"/>
    <property type="project" value="TreeGrafter"/>
</dbReference>
<dbReference type="PANTHER" id="PTHR34135:SF2">
    <property type="entry name" value="LYSOZYME"/>
    <property type="match status" value="1"/>
</dbReference>
<protein>
    <recommendedName>
        <fullName evidence="8">Glycosyl hydrolase</fullName>
    </recommendedName>
</protein>
<dbReference type="OrthoDB" id="9798192at2"/>
<dbReference type="EMBL" id="CP036532">
    <property type="protein sequence ID" value="QBK30345.1"/>
    <property type="molecule type" value="Genomic_DNA"/>
</dbReference>
<feature type="chain" id="PRO_5020548983" description="Glycosyl hydrolase" evidence="5">
    <location>
        <begin position="20"/>
        <end position="334"/>
    </location>
</feature>
<keyword evidence="3" id="KW-0326">Glycosidase</keyword>
<reference evidence="6 7" key="1">
    <citation type="journal article" date="2017" name="Int. J. Syst. Evol. Microbiol.">
        <title>Roseitalea porphyridii gen. nov., sp. nov., isolated from a red alga, and reclassification of Hoeflea suaedae Chung et al. 2013 as Pseudohoeflea suaedae gen. nov., comb. nov.</title>
        <authorList>
            <person name="Hyeon J.W."/>
            <person name="Jeong S.E."/>
            <person name="Baek K."/>
            <person name="Jeon C.O."/>
        </authorList>
    </citation>
    <scope>NUCLEOTIDE SEQUENCE [LARGE SCALE GENOMIC DNA]</scope>
    <source>
        <strain evidence="6 7">MA7-20</strain>
    </source>
</reference>
<dbReference type="PROSITE" id="PS51904">
    <property type="entry name" value="GLYCOSYL_HYDROL_F25_2"/>
    <property type="match status" value="1"/>
</dbReference>
<dbReference type="CDD" id="cd06413">
    <property type="entry name" value="GH25_muramidase_1"/>
    <property type="match status" value="1"/>
</dbReference>
<name>A0A4P6UZV7_9HYPH</name>
<accession>A0A4P6UZV7</accession>
<dbReference type="GO" id="GO:0009253">
    <property type="term" value="P:peptidoglycan catabolic process"/>
    <property type="evidence" value="ECO:0007669"/>
    <property type="project" value="InterPro"/>
</dbReference>
<feature type="region of interest" description="Disordered" evidence="4">
    <location>
        <begin position="35"/>
        <end position="56"/>
    </location>
</feature>
<dbReference type="SUPFAM" id="SSF51445">
    <property type="entry name" value="(Trans)glycosidases"/>
    <property type="match status" value="1"/>
</dbReference>
<keyword evidence="7" id="KW-1185">Reference proteome</keyword>
<proteinExistence type="inferred from homology"/>
<dbReference type="InterPro" id="IPR002053">
    <property type="entry name" value="Glyco_hydro_25"/>
</dbReference>
<dbReference type="AlphaFoldDB" id="A0A4P6UZV7"/>
<comment type="similarity">
    <text evidence="1">Belongs to the glycosyl hydrolase 25 family.</text>
</comment>
<dbReference type="InterPro" id="IPR017853">
    <property type="entry name" value="GH"/>
</dbReference>
<dbReference type="InterPro" id="IPR018077">
    <property type="entry name" value="Glyco_hydro_fam25_subgr"/>
</dbReference>
<evidence type="ECO:0008006" key="8">
    <source>
        <dbReference type="Google" id="ProtNLM"/>
    </source>
</evidence>
<dbReference type="GO" id="GO:0016998">
    <property type="term" value="P:cell wall macromolecule catabolic process"/>
    <property type="evidence" value="ECO:0007669"/>
    <property type="project" value="InterPro"/>
</dbReference>
<dbReference type="RefSeq" id="WP_131616045.1">
    <property type="nucleotide sequence ID" value="NZ_CP036532.1"/>
</dbReference>
<gene>
    <name evidence="6" type="ORF">E0E05_06870</name>
</gene>
<dbReference type="Gene3D" id="3.20.20.80">
    <property type="entry name" value="Glycosidases"/>
    <property type="match status" value="1"/>
</dbReference>
<dbReference type="SMART" id="SM00641">
    <property type="entry name" value="Glyco_25"/>
    <property type="match status" value="1"/>
</dbReference>
<evidence type="ECO:0000256" key="3">
    <source>
        <dbReference type="ARBA" id="ARBA00023295"/>
    </source>
</evidence>